<dbReference type="GO" id="GO:0071111">
    <property type="term" value="F:cyclic-guanylate-specific phosphodiesterase activity"/>
    <property type="evidence" value="ECO:0007669"/>
    <property type="project" value="InterPro"/>
</dbReference>
<dbReference type="Pfam" id="PF10388">
    <property type="entry name" value="YkuI_C"/>
    <property type="match status" value="1"/>
</dbReference>
<dbReference type="Proteomes" id="UP000294650">
    <property type="component" value="Unassembled WGS sequence"/>
</dbReference>
<dbReference type="SUPFAM" id="SSF103190">
    <property type="entry name" value="Sensory domain-like"/>
    <property type="match status" value="1"/>
</dbReference>
<dbReference type="CDD" id="cd01948">
    <property type="entry name" value="EAL"/>
    <property type="match status" value="1"/>
</dbReference>
<sequence>MQSVDALDILMNLKNTRPYYQPIISADSHNIYGYEVLGRIKTEQGVKSLGSFFHDSHVPNEYKREVDEHLVKIALEEFLSHNQDAALFLNINPNIIMEDTGERFVRMLSSYQDQGLRLDQIVIEITEHEYRGDISRLAHLIRYLQTLGIKIALDDVAKGSSNLDRIGILEPDLFKIDIHSLNYNEKTISHHGVLYSLSHLARKIGADLIFQGIETVHQLHDSLRQHGRYFQGYFLAGPERSFLPVDHFKDRFREAVHQFILHERTKIQRRYNLANELNNRIHLALKETKKQTNLDNWMVAIAHQISDCCFRIYICDQDGFQQTSNGVLQKDKWVLHSEYKGKNWSWRPYFMENIFRMNDEQKGILSDIYSDIETGELIRTFSYPLNTRLYLFMDLPHSFLYEHDIIAW</sequence>
<evidence type="ECO:0000259" key="1">
    <source>
        <dbReference type="PROSITE" id="PS50883"/>
    </source>
</evidence>
<dbReference type="SMART" id="SM00052">
    <property type="entry name" value="EAL"/>
    <property type="match status" value="1"/>
</dbReference>
<gene>
    <name evidence="2" type="ORF">EDD68_12112</name>
</gene>
<dbReference type="Gene3D" id="1.20.5.170">
    <property type="match status" value="1"/>
</dbReference>
<dbReference type="Pfam" id="PF00563">
    <property type="entry name" value="EAL"/>
    <property type="match status" value="1"/>
</dbReference>
<dbReference type="Gene3D" id="3.20.20.450">
    <property type="entry name" value="EAL domain"/>
    <property type="match status" value="1"/>
</dbReference>
<feature type="domain" description="EAL" evidence="1">
    <location>
        <begin position="1"/>
        <end position="252"/>
    </location>
</feature>
<organism evidence="2 3">
    <name type="scientific">Melghiribacillus thermohalophilus</name>
    <dbReference type="NCBI Taxonomy" id="1324956"/>
    <lineage>
        <taxon>Bacteria</taxon>
        <taxon>Bacillati</taxon>
        <taxon>Bacillota</taxon>
        <taxon>Bacilli</taxon>
        <taxon>Bacillales</taxon>
        <taxon>Bacillaceae</taxon>
        <taxon>Melghiribacillus</taxon>
    </lineage>
</organism>
<dbReference type="InterPro" id="IPR018842">
    <property type="entry name" value="YkuI_C"/>
</dbReference>
<evidence type="ECO:0000313" key="2">
    <source>
        <dbReference type="EMBL" id="TCT18759.1"/>
    </source>
</evidence>
<dbReference type="SUPFAM" id="SSF141868">
    <property type="entry name" value="EAL domain-like"/>
    <property type="match status" value="1"/>
</dbReference>
<dbReference type="Gene3D" id="3.30.450.20">
    <property type="entry name" value="PAS domain"/>
    <property type="match status" value="1"/>
</dbReference>
<dbReference type="PANTHER" id="PTHR33121:SF82">
    <property type="entry name" value="SIGNAL TRANSDUCTION PROTEIN CONTAINING A EAL DOMAIN"/>
    <property type="match status" value="1"/>
</dbReference>
<dbReference type="PROSITE" id="PS50883">
    <property type="entry name" value="EAL"/>
    <property type="match status" value="1"/>
</dbReference>
<evidence type="ECO:0000313" key="3">
    <source>
        <dbReference type="Proteomes" id="UP000294650"/>
    </source>
</evidence>
<name>A0A4R3MWS3_9BACI</name>
<comment type="caution">
    <text evidence="2">The sequence shown here is derived from an EMBL/GenBank/DDBJ whole genome shotgun (WGS) entry which is preliminary data.</text>
</comment>
<dbReference type="EMBL" id="SMAN01000021">
    <property type="protein sequence ID" value="TCT18759.1"/>
    <property type="molecule type" value="Genomic_DNA"/>
</dbReference>
<accession>A0A4R3MWS3</accession>
<dbReference type="InterPro" id="IPR050706">
    <property type="entry name" value="Cyclic-di-GMP_PDE-like"/>
</dbReference>
<dbReference type="InterPro" id="IPR001633">
    <property type="entry name" value="EAL_dom"/>
</dbReference>
<keyword evidence="3" id="KW-1185">Reference proteome</keyword>
<dbReference type="AlphaFoldDB" id="A0A4R3MWS3"/>
<reference evidence="2 3" key="1">
    <citation type="submission" date="2019-03" db="EMBL/GenBank/DDBJ databases">
        <title>Genomic Encyclopedia of Type Strains, Phase IV (KMG-IV): sequencing the most valuable type-strain genomes for metagenomic binning, comparative biology and taxonomic classification.</title>
        <authorList>
            <person name="Goeker M."/>
        </authorList>
    </citation>
    <scope>NUCLEOTIDE SEQUENCE [LARGE SCALE GENOMIC DNA]</scope>
    <source>
        <strain evidence="2 3">DSM 25894</strain>
    </source>
</reference>
<dbReference type="InterPro" id="IPR035919">
    <property type="entry name" value="EAL_sf"/>
</dbReference>
<dbReference type="PANTHER" id="PTHR33121">
    <property type="entry name" value="CYCLIC DI-GMP PHOSPHODIESTERASE PDEF"/>
    <property type="match status" value="1"/>
</dbReference>
<dbReference type="InterPro" id="IPR029151">
    <property type="entry name" value="Sensor-like_sf"/>
</dbReference>
<proteinExistence type="predicted"/>
<protein>
    <submittedName>
        <fullName evidence="2">EAL domain-containing protein (Putative c-di-GMP-specific phosphodiesterase class I)</fullName>
    </submittedName>
</protein>